<dbReference type="AlphaFoldDB" id="X1CTG6"/>
<accession>X1CTG6</accession>
<gene>
    <name evidence="1" type="ORF">S01H4_41463</name>
</gene>
<sequence>KFLAKIMEAWKGGWKQSKWLQYSGWRKDEFFIGIGEQKGKSHTIAGASGHLSQRMFKSLKDRLSWYATRIDVQVTIYCPDDLKLSDVRDRCKTKNTTLIESQFNDTLYLGSRESEVFTRLYEKPIIDKYLRLEFELKGGRARTAWDALCKGETVEDVFLYYLRKSKLPDDIAQMFESYDKDATTEIMRDIQLHDNVKVLKWIESLDESMEKHMANHQIGESVKTIVRAWAKFADKLDNLS</sequence>
<comment type="caution">
    <text evidence="1">The sequence shown here is derived from an EMBL/GenBank/DDBJ whole genome shotgun (WGS) entry which is preliminary data.</text>
</comment>
<proteinExistence type="predicted"/>
<dbReference type="EMBL" id="BART01022680">
    <property type="protein sequence ID" value="GAG99393.1"/>
    <property type="molecule type" value="Genomic_DNA"/>
</dbReference>
<organism evidence="1">
    <name type="scientific">marine sediment metagenome</name>
    <dbReference type="NCBI Taxonomy" id="412755"/>
    <lineage>
        <taxon>unclassified sequences</taxon>
        <taxon>metagenomes</taxon>
        <taxon>ecological metagenomes</taxon>
    </lineage>
</organism>
<protein>
    <submittedName>
        <fullName evidence="1">Uncharacterized protein</fullName>
    </submittedName>
</protein>
<evidence type="ECO:0000313" key="1">
    <source>
        <dbReference type="EMBL" id="GAG99393.1"/>
    </source>
</evidence>
<feature type="non-terminal residue" evidence="1">
    <location>
        <position position="1"/>
    </location>
</feature>
<reference evidence="1" key="1">
    <citation type="journal article" date="2014" name="Front. Microbiol.">
        <title>High frequency of phylogenetically diverse reductive dehalogenase-homologous genes in deep subseafloor sedimentary metagenomes.</title>
        <authorList>
            <person name="Kawai M."/>
            <person name="Futagami T."/>
            <person name="Toyoda A."/>
            <person name="Takaki Y."/>
            <person name="Nishi S."/>
            <person name="Hori S."/>
            <person name="Arai W."/>
            <person name="Tsubouchi T."/>
            <person name="Morono Y."/>
            <person name="Uchiyama I."/>
            <person name="Ito T."/>
            <person name="Fujiyama A."/>
            <person name="Inagaki F."/>
            <person name="Takami H."/>
        </authorList>
    </citation>
    <scope>NUCLEOTIDE SEQUENCE</scope>
    <source>
        <strain evidence="1">Expedition CK06-06</strain>
    </source>
</reference>
<name>X1CTG6_9ZZZZ</name>